<sequence length="261" mass="30661">MDMRQYDPAIARWVAQDPVVHYDYSPYSAFDNNPIFFADPSGADSEVGNRNQEDDLQKRKIENSNIGGRIKDYFDKKTGKFLGRGGTDDIKFIERKFWDLNLLGLADNDATQLSDEAFKNVLLHYVGKTDKKIHSNFEIRVRENTGIYTGYDEKLDLVYLAISKDRIGKQIINRFDAINMHEHESFSHGNDWRKLWFTYKRRYDSSSQSDFDLFESNATNYQIKTSSWKNTSKQWNSIIYDHYGHYVPSSLQKKYFPNYTN</sequence>
<dbReference type="Proteomes" id="UP000830454">
    <property type="component" value="Chromosome"/>
</dbReference>
<evidence type="ECO:0000313" key="2">
    <source>
        <dbReference type="Proteomes" id="UP000830454"/>
    </source>
</evidence>
<evidence type="ECO:0008006" key="3">
    <source>
        <dbReference type="Google" id="ProtNLM"/>
    </source>
</evidence>
<evidence type="ECO:0000313" key="1">
    <source>
        <dbReference type="EMBL" id="UOX34288.1"/>
    </source>
</evidence>
<gene>
    <name evidence="1" type="ORF">LXD69_01935</name>
</gene>
<dbReference type="NCBIfam" id="TIGR03696">
    <property type="entry name" value="Rhs_assc_core"/>
    <property type="match status" value="1"/>
</dbReference>
<proteinExistence type="predicted"/>
<dbReference type="InterPro" id="IPR022385">
    <property type="entry name" value="Rhs_assc_core"/>
</dbReference>
<accession>A0ABY4HN57</accession>
<organism evidence="1 2">
    <name type="scientific">Flavobacterium sediminilitoris</name>
    <dbReference type="NCBI Taxonomy" id="2024526"/>
    <lineage>
        <taxon>Bacteria</taxon>
        <taxon>Pseudomonadati</taxon>
        <taxon>Bacteroidota</taxon>
        <taxon>Flavobacteriia</taxon>
        <taxon>Flavobacteriales</taxon>
        <taxon>Flavobacteriaceae</taxon>
        <taxon>Flavobacterium</taxon>
    </lineage>
</organism>
<name>A0ABY4HN57_9FLAO</name>
<reference evidence="1" key="2">
    <citation type="submission" date="2022-04" db="EMBL/GenBank/DDBJ databases">
        <title>Complete Genome Sequence of Flavobacterium sediminilitoris YSM-43, Isolated from a Tidal Sediment.</title>
        <authorList>
            <person name="Lee P.A."/>
        </authorList>
    </citation>
    <scope>NUCLEOTIDE SEQUENCE</scope>
    <source>
        <strain evidence="1">YSM-43</strain>
    </source>
</reference>
<protein>
    <recommendedName>
        <fullName evidence="3">RHS repeat-associated core domain-containing protein</fullName>
    </recommendedName>
</protein>
<reference evidence="1" key="1">
    <citation type="submission" date="2021-12" db="EMBL/GenBank/DDBJ databases">
        <authorList>
            <person name="Cha I.-T."/>
            <person name="Lee K.-E."/>
            <person name="Park S.-J."/>
        </authorList>
    </citation>
    <scope>NUCLEOTIDE SEQUENCE</scope>
    <source>
        <strain evidence="1">YSM-43</strain>
    </source>
</reference>
<dbReference type="Gene3D" id="2.180.10.10">
    <property type="entry name" value="RHS repeat-associated core"/>
    <property type="match status" value="1"/>
</dbReference>
<dbReference type="EMBL" id="CP090145">
    <property type="protein sequence ID" value="UOX34288.1"/>
    <property type="molecule type" value="Genomic_DNA"/>
</dbReference>
<keyword evidence="2" id="KW-1185">Reference proteome</keyword>